<dbReference type="InterPro" id="IPR007867">
    <property type="entry name" value="GMC_OxRtase_C"/>
</dbReference>
<keyword evidence="4 5" id="KW-0274">FAD</keyword>
<dbReference type="AlphaFoldDB" id="A0A3G5ANS3"/>
<evidence type="ECO:0000259" key="8">
    <source>
        <dbReference type="PROSITE" id="PS00624"/>
    </source>
</evidence>
<dbReference type="PROSITE" id="PS00623">
    <property type="entry name" value="GMC_OXRED_1"/>
    <property type="match status" value="1"/>
</dbReference>
<dbReference type="Pfam" id="PF05199">
    <property type="entry name" value="GMC_oxred_C"/>
    <property type="match status" value="1"/>
</dbReference>
<name>A0A3G5ANS3_9ACAR</name>
<evidence type="ECO:0000256" key="6">
    <source>
        <dbReference type="RuleBase" id="RU003968"/>
    </source>
</evidence>
<evidence type="ECO:0000259" key="7">
    <source>
        <dbReference type="PROSITE" id="PS00623"/>
    </source>
</evidence>
<feature type="domain" description="Glucose-methanol-choline oxidoreductase N-terminal" evidence="7">
    <location>
        <begin position="191"/>
        <end position="214"/>
    </location>
</feature>
<dbReference type="Gene3D" id="3.50.50.60">
    <property type="entry name" value="FAD/NAD(P)-binding domain"/>
    <property type="match status" value="1"/>
</dbReference>
<evidence type="ECO:0000256" key="1">
    <source>
        <dbReference type="ARBA" id="ARBA00001974"/>
    </source>
</evidence>
<dbReference type="InterPro" id="IPR012132">
    <property type="entry name" value="GMC_OxRdtase"/>
</dbReference>
<keyword evidence="3 6" id="KW-0285">Flavoprotein</keyword>
<proteinExistence type="evidence at transcript level"/>
<accession>A0A3G5ANS3</accession>
<evidence type="ECO:0000256" key="5">
    <source>
        <dbReference type="PIRSR" id="PIRSR000137-2"/>
    </source>
</evidence>
<feature type="domain" description="Glucose-methanol-choline oxidoreductase N-terminal" evidence="8">
    <location>
        <begin position="365"/>
        <end position="379"/>
    </location>
</feature>
<dbReference type="SUPFAM" id="SSF54373">
    <property type="entry name" value="FAD-linked reductases, C-terminal domain"/>
    <property type="match status" value="1"/>
</dbReference>
<reference evidence="9" key="1">
    <citation type="submission" date="2018-09" db="EMBL/GenBank/DDBJ databases">
        <title>Comparative analyses of salivary proteins from the facultative symbiont-infected and uninfected Tetranychus truncatus.</title>
        <authorList>
            <person name="Zhu Y.-X."/>
            <person name="Huang H.-J."/>
            <person name="Hong X.-Y."/>
        </authorList>
    </citation>
    <scope>NUCLEOTIDE SEQUENCE</scope>
</reference>
<dbReference type="InterPro" id="IPR036188">
    <property type="entry name" value="FAD/NAD-bd_sf"/>
</dbReference>
<sequence>MDFNLLTRITLLLVIMYSSVTIKPTYGQLLSSAFTRFRDFRTNLIGGILGRTPISGDMMSYTALTGAAQNIGNSQSLEIARQFMTVVASSFGPLAVPYSLDFTLSRTINETYDYIIVGGGSAGATLAARLSENPNIRILLLEAGGEENILSTIPIAAFLLQKSTLDWSYQSVPQSRAAFGLNGNRIPCPRGKAVGGGSSINYMLYVRGNKMDYDRWGQLGAAGWNYSSVSPYFIKMEGSRDPQGDPGYHGTTGPLTVTPLQDTFDVDKAFLEGVRQYGLKVGDLNGEDQEKFMYSRFTIRDGKRCSTARAYLGPASGRRNLHVVIFARVNKVLFDANKRAIGVEFDKDGGKFQVFARQEVILSAGALNTPQLLMLSGIGPREQLAKFNIPLVQHSPGVGNNLQEHAFTLLMFTTKFGSSFVYTRIRTAVDAAKYAFGGTGSFASPGLNVIGFWRSPLAYDARPDIQIHELDYIPGGSFPNFVLGYILNLNRDVLFKYLAPYSLSDGTMYAVTLVRPRSTGTVRLASANPRDAPIIDYNLFQDPRDLEAMVQGCKLILNITQTPAMRAIDTKQFNTPLIPCSRYPFNSDPYLRCLVQTLTYTIYHPTSTAKMGNDDDQMAVLDPYLRVRGVAGLRVIDASAMPEVPTGNTNVPTIVLAERAADLIKGQTLKPRSLPYSSQESILSYN</sequence>
<dbReference type="PANTHER" id="PTHR11552:SF147">
    <property type="entry name" value="CHOLINE DEHYDROGENASE, MITOCHONDRIAL"/>
    <property type="match status" value="1"/>
</dbReference>
<evidence type="ECO:0000313" key="9">
    <source>
        <dbReference type="EMBL" id="AYV88989.1"/>
    </source>
</evidence>
<organism evidence="9">
    <name type="scientific">Tetranychus truncatus</name>
    <dbReference type="NCBI Taxonomy" id="93132"/>
    <lineage>
        <taxon>Eukaryota</taxon>
        <taxon>Metazoa</taxon>
        <taxon>Ecdysozoa</taxon>
        <taxon>Arthropoda</taxon>
        <taxon>Chelicerata</taxon>
        <taxon>Arachnida</taxon>
        <taxon>Acari</taxon>
        <taxon>Acariformes</taxon>
        <taxon>Trombidiformes</taxon>
        <taxon>Prostigmata</taxon>
        <taxon>Eleutherengona</taxon>
        <taxon>Raphignathae</taxon>
        <taxon>Tetranychoidea</taxon>
        <taxon>Tetranychidae</taxon>
        <taxon>Tetranychus</taxon>
    </lineage>
</organism>
<dbReference type="Pfam" id="PF00732">
    <property type="entry name" value="GMC_oxred_N"/>
    <property type="match status" value="1"/>
</dbReference>
<dbReference type="PROSITE" id="PS00624">
    <property type="entry name" value="GMC_OXRED_2"/>
    <property type="match status" value="1"/>
</dbReference>
<dbReference type="InterPro" id="IPR000172">
    <property type="entry name" value="GMC_OxRdtase_N"/>
</dbReference>
<evidence type="ECO:0000256" key="2">
    <source>
        <dbReference type="ARBA" id="ARBA00010790"/>
    </source>
</evidence>
<comment type="similarity">
    <text evidence="2 6">Belongs to the GMC oxidoreductase family.</text>
</comment>
<dbReference type="PIRSF" id="PIRSF000137">
    <property type="entry name" value="Alcohol_oxidase"/>
    <property type="match status" value="1"/>
</dbReference>
<dbReference type="SUPFAM" id="SSF51905">
    <property type="entry name" value="FAD/NAD(P)-binding domain"/>
    <property type="match status" value="1"/>
</dbReference>
<feature type="binding site" evidence="5">
    <location>
        <position position="329"/>
    </location>
    <ligand>
        <name>FAD</name>
        <dbReference type="ChEBI" id="CHEBI:57692"/>
    </ligand>
</feature>
<dbReference type="Gene3D" id="3.30.560.10">
    <property type="entry name" value="Glucose Oxidase, domain 3"/>
    <property type="match status" value="1"/>
</dbReference>
<evidence type="ECO:0000256" key="3">
    <source>
        <dbReference type="ARBA" id="ARBA00022630"/>
    </source>
</evidence>
<comment type="cofactor">
    <cofactor evidence="1 5">
        <name>FAD</name>
        <dbReference type="ChEBI" id="CHEBI:57692"/>
    </cofactor>
</comment>
<dbReference type="EMBL" id="MH990442">
    <property type="protein sequence ID" value="AYV88989.1"/>
    <property type="molecule type" value="mRNA"/>
</dbReference>
<protein>
    <submittedName>
        <fullName evidence="9">Glucose dehydrogenase</fullName>
    </submittedName>
</protein>
<dbReference type="GO" id="GO:0050660">
    <property type="term" value="F:flavin adenine dinucleotide binding"/>
    <property type="evidence" value="ECO:0007669"/>
    <property type="project" value="InterPro"/>
</dbReference>
<dbReference type="PANTHER" id="PTHR11552">
    <property type="entry name" value="GLUCOSE-METHANOL-CHOLINE GMC OXIDOREDUCTASE"/>
    <property type="match status" value="1"/>
</dbReference>
<dbReference type="GO" id="GO:0016614">
    <property type="term" value="F:oxidoreductase activity, acting on CH-OH group of donors"/>
    <property type="evidence" value="ECO:0007669"/>
    <property type="project" value="InterPro"/>
</dbReference>
<evidence type="ECO:0000256" key="4">
    <source>
        <dbReference type="ARBA" id="ARBA00022827"/>
    </source>
</evidence>